<dbReference type="InterPro" id="IPR057939">
    <property type="entry name" value="TRF2_HOY1_PH"/>
</dbReference>
<dbReference type="PANTHER" id="PTHR33494:SF5">
    <property type="entry name" value="F10A16.6 PROTEIN"/>
    <property type="match status" value="1"/>
</dbReference>
<evidence type="ECO:0000256" key="1">
    <source>
        <dbReference type="SAM" id="MobiDB-lite"/>
    </source>
</evidence>
<evidence type="ECO:0000259" key="2">
    <source>
        <dbReference type="Pfam" id="PF24818"/>
    </source>
</evidence>
<evidence type="ECO:0000259" key="3">
    <source>
        <dbReference type="Pfam" id="PF26138"/>
    </source>
</evidence>
<reference evidence="4 5" key="1">
    <citation type="submission" date="2024-11" db="EMBL/GenBank/DDBJ databases">
        <title>A near-complete genome assembly of Cinchona calisaya.</title>
        <authorList>
            <person name="Lian D.C."/>
            <person name="Zhao X.W."/>
            <person name="Wei L."/>
        </authorList>
    </citation>
    <scope>NUCLEOTIDE SEQUENCE [LARGE SCALE GENOMIC DNA]</scope>
    <source>
        <tissue evidence="4">Nenye</tissue>
    </source>
</reference>
<dbReference type="EMBL" id="JBJUIK010000010">
    <property type="protein sequence ID" value="KAL3515961.1"/>
    <property type="molecule type" value="Genomic_DNA"/>
</dbReference>
<dbReference type="Pfam" id="PF24818">
    <property type="entry name" value="PH_TRF2_HOY1"/>
    <property type="match status" value="1"/>
</dbReference>
<feature type="region of interest" description="Disordered" evidence="1">
    <location>
        <begin position="94"/>
        <end position="117"/>
    </location>
</feature>
<protein>
    <submittedName>
        <fullName evidence="4">Uncharacterized protein</fullName>
    </submittedName>
</protein>
<accession>A0ABD2Z900</accession>
<feature type="domain" description="DUF8040" evidence="3">
    <location>
        <begin position="1"/>
        <end position="46"/>
    </location>
</feature>
<feature type="domain" description="TRF2/HOY1 PH-like" evidence="2">
    <location>
        <begin position="201"/>
        <end position="319"/>
    </location>
</feature>
<dbReference type="AlphaFoldDB" id="A0ABD2Z900"/>
<comment type="caution">
    <text evidence="4">The sequence shown here is derived from an EMBL/GenBank/DDBJ whole genome shotgun (WGS) entry which is preliminary data.</text>
</comment>
<evidence type="ECO:0000313" key="5">
    <source>
        <dbReference type="Proteomes" id="UP001630127"/>
    </source>
</evidence>
<proteinExistence type="predicted"/>
<dbReference type="PANTHER" id="PTHR33494">
    <property type="entry name" value="OS02G0793800 PROTEIN"/>
    <property type="match status" value="1"/>
</dbReference>
<name>A0ABD2Z900_9GENT</name>
<dbReference type="Pfam" id="PF26138">
    <property type="entry name" value="DUF8040"/>
    <property type="match status" value="1"/>
</dbReference>
<evidence type="ECO:0000313" key="4">
    <source>
        <dbReference type="EMBL" id="KAL3515961.1"/>
    </source>
</evidence>
<organism evidence="4 5">
    <name type="scientific">Cinchona calisaya</name>
    <dbReference type="NCBI Taxonomy" id="153742"/>
    <lineage>
        <taxon>Eukaryota</taxon>
        <taxon>Viridiplantae</taxon>
        <taxon>Streptophyta</taxon>
        <taxon>Embryophyta</taxon>
        <taxon>Tracheophyta</taxon>
        <taxon>Spermatophyta</taxon>
        <taxon>Magnoliopsida</taxon>
        <taxon>eudicotyledons</taxon>
        <taxon>Gunneridae</taxon>
        <taxon>Pentapetalae</taxon>
        <taxon>asterids</taxon>
        <taxon>lamiids</taxon>
        <taxon>Gentianales</taxon>
        <taxon>Rubiaceae</taxon>
        <taxon>Cinchonoideae</taxon>
        <taxon>Cinchoneae</taxon>
        <taxon>Cinchona</taxon>
    </lineage>
</organism>
<keyword evidence="5" id="KW-1185">Reference proteome</keyword>
<dbReference type="Proteomes" id="UP001630127">
    <property type="component" value="Unassembled WGS sequence"/>
</dbReference>
<gene>
    <name evidence="4" type="ORF">ACH5RR_022863</name>
</gene>
<feature type="compositionally biased region" description="Acidic residues" evidence="1">
    <location>
        <begin position="95"/>
        <end position="116"/>
    </location>
</feature>
<sequence length="579" mass="65499">MTVEEAVAMFLCVLAHNYKNRTVNFNFIRSRETVSRYFSIVLRAVIQLGRHYLIQAETKIKGWEGSAADSKVLHDALVRQDPLIVPSSKAQLEVVNDEDEIDDGDETEDENEEQDGENAFSGIHAMEEEFDTSEESSPLGLKLNKSPSLVSLLERKLFVGEQANNNNTPTKSVDCNCENKKSKKKLDFASQPMSEKLKASNFPAMLLKIGSWEKKSMHEGDLVAKCYFAKRKIVWEVLKGALKSKIEMQWSDIVGIRATISDDEPGTLEIELHQPPSFFRETDPQPRKHTLWATASDFTGGQALIFRRHYMRFAPGTLDKHYEKLLQCDQRLLLLSQRPFPSQESPYFDANVYELPEFPLDYGYGSQCFPGLQFSYQNFPAGPFQVQNLRQVTRPPRHIMDSISPMPVNDLMLENQRRAMWNEVNFATGNHIQPTRPIITPVTNANFPCQIGNPMAYEQVRRNSNADMALLSIENHLLGGENTHLASSSHENTITPSMGSMYSLLDPQEMVNPINEQMILEDNSGMLEGQVFCPEPTNWTPHDLDGIMTTNSPPNPYALLAMGGEFSTPAPTNRVLEFW</sequence>
<dbReference type="InterPro" id="IPR058353">
    <property type="entry name" value="DUF8040"/>
</dbReference>